<comment type="similarity">
    <text evidence="7 8">Belongs to the cytochrome b5 family.</text>
</comment>
<dbReference type="RefSeq" id="XP_039146416.1">
    <property type="nucleotide sequence ID" value="XM_039290482.1"/>
</dbReference>
<dbReference type="GO" id="GO:0020037">
    <property type="term" value="F:heme binding"/>
    <property type="evidence" value="ECO:0007669"/>
    <property type="project" value="UniProtKB-UniRule"/>
</dbReference>
<sequence>MEDTKKYSKSEISLHSSKKDCWLVIHGKVYDVTKFLDDHPGGDDVLIHASASGDATQSFEDIGHSSIATTMRERFLVGVVEGYEPGEDAKKDREPGRARVLQERTGPSSRLTDYLWPLLILALAFGAWFYSNYYSDEA</sequence>
<evidence type="ECO:0000313" key="11">
    <source>
        <dbReference type="Proteomes" id="UP001515500"/>
    </source>
</evidence>
<dbReference type="GO" id="GO:0046872">
    <property type="term" value="F:metal ion binding"/>
    <property type="evidence" value="ECO:0007669"/>
    <property type="project" value="UniProtKB-UniRule"/>
</dbReference>
<protein>
    <submittedName>
        <fullName evidence="12">Cytochrome b5-like</fullName>
    </submittedName>
</protein>
<organism evidence="11 12">
    <name type="scientific">Dioscorea cayennensis subsp. rotundata</name>
    <name type="common">White Guinea yam</name>
    <name type="synonym">Dioscorea rotundata</name>
    <dbReference type="NCBI Taxonomy" id="55577"/>
    <lineage>
        <taxon>Eukaryota</taxon>
        <taxon>Viridiplantae</taxon>
        <taxon>Streptophyta</taxon>
        <taxon>Embryophyta</taxon>
        <taxon>Tracheophyta</taxon>
        <taxon>Spermatophyta</taxon>
        <taxon>Magnoliopsida</taxon>
        <taxon>Liliopsida</taxon>
        <taxon>Dioscoreales</taxon>
        <taxon>Dioscoreaceae</taxon>
        <taxon>Dioscorea</taxon>
    </lineage>
</organism>
<keyword evidence="6 8" id="KW-0472">Membrane</keyword>
<dbReference type="PROSITE" id="PS00191">
    <property type="entry name" value="CYTOCHROME_B5_1"/>
    <property type="match status" value="1"/>
</dbReference>
<dbReference type="AlphaFoldDB" id="A0AB40D5J3"/>
<evidence type="ECO:0000259" key="10">
    <source>
        <dbReference type="PROSITE" id="PS50255"/>
    </source>
</evidence>
<evidence type="ECO:0000256" key="5">
    <source>
        <dbReference type="ARBA" id="ARBA00023004"/>
    </source>
</evidence>
<dbReference type="SMART" id="SM01117">
    <property type="entry name" value="Cyt-b5"/>
    <property type="match status" value="1"/>
</dbReference>
<dbReference type="PANTHER" id="PTHR19359:SF101">
    <property type="entry name" value="CYTOCHROME B5-LIKE HEME_STEROID BINDING DOMAIN CONTAINING PROTEIN, EXPRESSED"/>
    <property type="match status" value="1"/>
</dbReference>
<dbReference type="Gene3D" id="3.10.120.10">
    <property type="entry name" value="Cytochrome b5-like heme/steroid binding domain"/>
    <property type="match status" value="1"/>
</dbReference>
<dbReference type="Proteomes" id="UP001515500">
    <property type="component" value="Chromosome 19"/>
</dbReference>
<dbReference type="InterPro" id="IPR001199">
    <property type="entry name" value="Cyt_B5-like_heme/steroid-bd"/>
</dbReference>
<keyword evidence="8" id="KW-1133">Transmembrane helix</keyword>
<evidence type="ECO:0000256" key="2">
    <source>
        <dbReference type="ARBA" id="ARBA00022617"/>
    </source>
</evidence>
<evidence type="ECO:0000256" key="4">
    <source>
        <dbReference type="ARBA" id="ARBA00022723"/>
    </source>
</evidence>
<dbReference type="SUPFAM" id="SSF55856">
    <property type="entry name" value="Cytochrome b5-like heme/steroid binding domain"/>
    <property type="match status" value="1"/>
</dbReference>
<feature type="domain" description="Cytochrome b5 heme-binding" evidence="10">
    <location>
        <begin position="4"/>
        <end position="81"/>
    </location>
</feature>
<evidence type="ECO:0000256" key="1">
    <source>
        <dbReference type="ARBA" id="ARBA00004370"/>
    </source>
</evidence>
<reference evidence="12" key="1">
    <citation type="submission" date="2025-08" db="UniProtKB">
        <authorList>
            <consortium name="RefSeq"/>
        </authorList>
    </citation>
    <scope>IDENTIFICATION</scope>
</reference>
<dbReference type="GeneID" id="120283751"/>
<feature type="compositionally biased region" description="Basic and acidic residues" evidence="9">
    <location>
        <begin position="87"/>
        <end position="102"/>
    </location>
</feature>
<evidence type="ECO:0000256" key="3">
    <source>
        <dbReference type="ARBA" id="ARBA00022692"/>
    </source>
</evidence>
<dbReference type="GO" id="GO:0016020">
    <property type="term" value="C:membrane"/>
    <property type="evidence" value="ECO:0007669"/>
    <property type="project" value="UniProtKB-SubCell"/>
</dbReference>
<accession>A0AB40D5J3</accession>
<gene>
    <name evidence="12" type="primary">LOC120283751</name>
</gene>
<dbReference type="PANTHER" id="PTHR19359">
    <property type="entry name" value="CYTOCHROME B5"/>
    <property type="match status" value="1"/>
</dbReference>
<dbReference type="PROSITE" id="PS50255">
    <property type="entry name" value="CYTOCHROME_B5_2"/>
    <property type="match status" value="1"/>
</dbReference>
<dbReference type="InterPro" id="IPR018506">
    <property type="entry name" value="Cyt_B5_heme-BS"/>
</dbReference>
<keyword evidence="5 8" id="KW-0408">Iron</keyword>
<keyword evidence="4 8" id="KW-0479">Metal-binding</keyword>
<evidence type="ECO:0000256" key="6">
    <source>
        <dbReference type="ARBA" id="ARBA00023136"/>
    </source>
</evidence>
<name>A0AB40D5J3_DIOCR</name>
<feature type="transmembrane region" description="Helical" evidence="8">
    <location>
        <begin position="114"/>
        <end position="131"/>
    </location>
</feature>
<dbReference type="InterPro" id="IPR050668">
    <property type="entry name" value="Cytochrome_b5"/>
</dbReference>
<dbReference type="InterPro" id="IPR036400">
    <property type="entry name" value="Cyt_B5-like_heme/steroid_sf"/>
</dbReference>
<comment type="subcellular location">
    <subcellularLocation>
        <location evidence="1">Membrane</location>
    </subcellularLocation>
</comment>
<proteinExistence type="inferred from homology"/>
<evidence type="ECO:0000256" key="8">
    <source>
        <dbReference type="RuleBase" id="RU362121"/>
    </source>
</evidence>
<keyword evidence="3 8" id="KW-0812">Transmembrane</keyword>
<feature type="region of interest" description="Disordered" evidence="9">
    <location>
        <begin position="85"/>
        <end position="104"/>
    </location>
</feature>
<keyword evidence="11" id="KW-1185">Reference proteome</keyword>
<evidence type="ECO:0000313" key="12">
    <source>
        <dbReference type="RefSeq" id="XP_039146416.1"/>
    </source>
</evidence>
<dbReference type="Pfam" id="PF00173">
    <property type="entry name" value="Cyt-b5"/>
    <property type="match status" value="1"/>
</dbReference>
<evidence type="ECO:0000256" key="9">
    <source>
        <dbReference type="SAM" id="MobiDB-lite"/>
    </source>
</evidence>
<keyword evidence="2 8" id="KW-0349">Heme</keyword>
<dbReference type="FunFam" id="3.10.120.10:FF:000002">
    <property type="entry name" value="Cytochrome b5 type B"/>
    <property type="match status" value="1"/>
</dbReference>
<evidence type="ECO:0000256" key="7">
    <source>
        <dbReference type="ARBA" id="ARBA00038168"/>
    </source>
</evidence>
<dbReference type="PRINTS" id="PR00363">
    <property type="entry name" value="CYTOCHROMEB5"/>
</dbReference>